<sequence length="675" mass="75506">MDASKIKDFFIFHGEKIVVAVVVAASLWMIYGGLQMPDMRDEQQPDQLAAEANQVRTSIDDDHTEAIIGPRKETLEFDIVAETVKRQTPVDPKPYELPHLLIPTEIDSSTRRQDPQLLAPLELLTSGHIETIAVLNGSNRLTSLEGADAVEVTEQPVAPTRRTRRGGRRGGMDEMESEMEMEMEMQMQMEMEMQMGGMGMGMGGMGMDPTMAQGAQRHLNEKYNFGFHPGASTNSSTNTKPIGIQSAWFIAGTALLPHKQIADAFRTALFDADGYVPQRDQPLYFNYEIQRAEVTRKSVDQLAEDDWVLIGNRESDLKRAAYTWAGYAPELVPQDFRDINLTGYIPPVLLSDYSKFALHPKIPMMSRDAKVQQELMESSAEVKEVNPDDLELAIPGSIGFGGEDNFGMGMGMDMDMGMEMGMNMGMSESMNMVEVDPVDFKIMRFYDFARGGDPKSPLPGRKYVYRLRFAVQDPNFPANPLHQPKSSTLAREVYTRIQTLMTKAEETKKREFLQWSPWSEPSQPVSLPALNRYYTGPVEQPRKRTFQVAGREVKYSKSQPTAKALSLNHNVQYATVMPIYKKEVTEGSTMAHSGDVELIDPITLSIKKAPDTKVLSGTTVVDIQGGRSLDMDDSDKLKSPGMMLLFDESGGLKLKSEVGDQESYRIYSFADERGE</sequence>
<dbReference type="RefSeq" id="WP_283432417.1">
    <property type="nucleotide sequence ID" value="NZ_FXUG01000004.1"/>
</dbReference>
<evidence type="ECO:0000256" key="1">
    <source>
        <dbReference type="SAM" id="Phobius"/>
    </source>
</evidence>
<dbReference type="Proteomes" id="UP001158067">
    <property type="component" value="Unassembled WGS sequence"/>
</dbReference>
<accession>A0ABY1Q262</accession>
<keyword evidence="1" id="KW-0472">Membrane</keyword>
<organism evidence="2 3">
    <name type="scientific">Neorhodopirellula lusitana</name>
    <dbReference type="NCBI Taxonomy" id="445327"/>
    <lineage>
        <taxon>Bacteria</taxon>
        <taxon>Pseudomonadati</taxon>
        <taxon>Planctomycetota</taxon>
        <taxon>Planctomycetia</taxon>
        <taxon>Pirellulales</taxon>
        <taxon>Pirellulaceae</taxon>
        <taxon>Neorhodopirellula</taxon>
    </lineage>
</organism>
<keyword evidence="1" id="KW-0812">Transmembrane</keyword>
<keyword evidence="3" id="KW-1185">Reference proteome</keyword>
<gene>
    <name evidence="2" type="ORF">SAMN06265222_104235</name>
</gene>
<proteinExistence type="predicted"/>
<keyword evidence="1" id="KW-1133">Transmembrane helix</keyword>
<name>A0ABY1Q262_9BACT</name>
<feature type="transmembrane region" description="Helical" evidence="1">
    <location>
        <begin position="17"/>
        <end position="34"/>
    </location>
</feature>
<evidence type="ECO:0000313" key="3">
    <source>
        <dbReference type="Proteomes" id="UP001158067"/>
    </source>
</evidence>
<dbReference type="EMBL" id="FXUG01000004">
    <property type="protein sequence ID" value="SMP54367.1"/>
    <property type="molecule type" value="Genomic_DNA"/>
</dbReference>
<reference evidence="2 3" key="1">
    <citation type="submission" date="2017-05" db="EMBL/GenBank/DDBJ databases">
        <authorList>
            <person name="Varghese N."/>
            <person name="Submissions S."/>
        </authorList>
    </citation>
    <scope>NUCLEOTIDE SEQUENCE [LARGE SCALE GENOMIC DNA]</scope>
    <source>
        <strain evidence="2 3">DSM 25457</strain>
    </source>
</reference>
<evidence type="ECO:0000313" key="2">
    <source>
        <dbReference type="EMBL" id="SMP54367.1"/>
    </source>
</evidence>
<comment type="caution">
    <text evidence="2">The sequence shown here is derived from an EMBL/GenBank/DDBJ whole genome shotgun (WGS) entry which is preliminary data.</text>
</comment>
<protein>
    <submittedName>
        <fullName evidence="2">Uncharacterized protein</fullName>
    </submittedName>
</protein>